<dbReference type="InterPro" id="IPR041698">
    <property type="entry name" value="Methyltransf_25"/>
</dbReference>
<dbReference type="InterPro" id="IPR029063">
    <property type="entry name" value="SAM-dependent_MTases_sf"/>
</dbReference>
<keyword evidence="2" id="KW-0489">Methyltransferase</keyword>
<dbReference type="PANTHER" id="PTHR43464">
    <property type="entry name" value="METHYLTRANSFERASE"/>
    <property type="match status" value="1"/>
</dbReference>
<dbReference type="Proteomes" id="UP001525890">
    <property type="component" value="Unassembled WGS sequence"/>
</dbReference>
<name>A0ABT2MWJ0_9CYAN</name>
<feature type="domain" description="Methyltransferase" evidence="1">
    <location>
        <begin position="40"/>
        <end position="118"/>
    </location>
</feature>
<evidence type="ECO:0000259" key="1">
    <source>
        <dbReference type="Pfam" id="PF13649"/>
    </source>
</evidence>
<dbReference type="GO" id="GO:0032259">
    <property type="term" value="P:methylation"/>
    <property type="evidence" value="ECO:0007669"/>
    <property type="project" value="UniProtKB-KW"/>
</dbReference>
<keyword evidence="2" id="KW-0808">Transferase</keyword>
<dbReference type="EMBL" id="JAMXFF010000043">
    <property type="protein sequence ID" value="MCT7969125.1"/>
    <property type="molecule type" value="Genomic_DNA"/>
</dbReference>
<dbReference type="Pfam" id="PF13649">
    <property type="entry name" value="Methyltransf_25"/>
    <property type="match status" value="1"/>
</dbReference>
<organism evidence="2 3">
    <name type="scientific">Laspinema palackyanum D2a</name>
    <dbReference type="NCBI Taxonomy" id="2953684"/>
    <lineage>
        <taxon>Bacteria</taxon>
        <taxon>Bacillati</taxon>
        <taxon>Cyanobacteriota</taxon>
        <taxon>Cyanophyceae</taxon>
        <taxon>Oscillatoriophycideae</taxon>
        <taxon>Oscillatoriales</taxon>
        <taxon>Laspinemataceae</taxon>
        <taxon>Laspinema</taxon>
        <taxon>Laspinema palackyanum</taxon>
    </lineage>
</organism>
<protein>
    <submittedName>
        <fullName evidence="2">Class I SAM-dependent methyltransferase</fullName>
    </submittedName>
</protein>
<gene>
    <name evidence="2" type="ORF">NG799_22685</name>
</gene>
<sequence length="247" mass="27837">MDFEAFFTVHCNLPREGPGSDEATREAIRRLPSLPRSPRVLDLGCGPGRQSMVLAQELKGTVIAVDLHEPFLQQLEVSAGQAGLGDRITIRHGDMGALEDPPGSFDLIWSEGAIYLLGFANGLRLWRPLLRDAGLLVVSECTWIQDNPPREVWDYWQVGYPEMMTIEDNIKTATEAGYEVLDTFILPRSAWWDEYLTPVSDRVQQLRTAGNLTPALSQVLAEIEQEIDICDRYGEFFGYVFYLLKKS</sequence>
<dbReference type="SUPFAM" id="SSF53335">
    <property type="entry name" value="S-adenosyl-L-methionine-dependent methyltransferases"/>
    <property type="match status" value="1"/>
</dbReference>
<dbReference type="GO" id="GO:0008168">
    <property type="term" value="F:methyltransferase activity"/>
    <property type="evidence" value="ECO:0007669"/>
    <property type="project" value="UniProtKB-KW"/>
</dbReference>
<evidence type="ECO:0000313" key="2">
    <source>
        <dbReference type="EMBL" id="MCT7969125.1"/>
    </source>
</evidence>
<comment type="caution">
    <text evidence="2">The sequence shown here is derived from an EMBL/GenBank/DDBJ whole genome shotgun (WGS) entry which is preliminary data.</text>
</comment>
<accession>A0ABT2MWJ0</accession>
<keyword evidence="3" id="KW-1185">Reference proteome</keyword>
<dbReference type="PANTHER" id="PTHR43464:SF78">
    <property type="entry name" value="SLR1117 PROTEIN"/>
    <property type="match status" value="1"/>
</dbReference>
<dbReference type="RefSeq" id="WP_368008598.1">
    <property type="nucleotide sequence ID" value="NZ_JAMXFF010000043.1"/>
</dbReference>
<proteinExistence type="predicted"/>
<evidence type="ECO:0000313" key="3">
    <source>
        <dbReference type="Proteomes" id="UP001525890"/>
    </source>
</evidence>
<reference evidence="2 3" key="1">
    <citation type="journal article" date="2022" name="Front. Microbiol.">
        <title>High genomic differentiation and limited gene flow indicate recent cryptic speciation within the genus Laspinema (cyanobacteria).</title>
        <authorList>
            <person name="Stanojkovic A."/>
            <person name="Skoupy S."/>
            <person name="Skaloud P."/>
            <person name="Dvorak P."/>
        </authorList>
    </citation>
    <scope>NUCLEOTIDE SEQUENCE [LARGE SCALE GENOMIC DNA]</scope>
    <source>
        <strain evidence="2 3">D2a</strain>
    </source>
</reference>
<dbReference type="CDD" id="cd02440">
    <property type="entry name" value="AdoMet_MTases"/>
    <property type="match status" value="1"/>
</dbReference>
<dbReference type="Gene3D" id="3.40.50.150">
    <property type="entry name" value="Vaccinia Virus protein VP39"/>
    <property type="match status" value="1"/>
</dbReference>